<protein>
    <submittedName>
        <fullName evidence="1">Uncharacterized protein</fullName>
    </submittedName>
</protein>
<evidence type="ECO:0000313" key="2">
    <source>
        <dbReference type="Proteomes" id="UP001057402"/>
    </source>
</evidence>
<dbReference type="EMBL" id="CM042889">
    <property type="protein sequence ID" value="KAI4318994.1"/>
    <property type="molecule type" value="Genomic_DNA"/>
</dbReference>
<accession>A0ACB9M6H2</accession>
<dbReference type="Proteomes" id="UP001057402">
    <property type="component" value="Chromosome 10"/>
</dbReference>
<organism evidence="1 2">
    <name type="scientific">Melastoma candidum</name>
    <dbReference type="NCBI Taxonomy" id="119954"/>
    <lineage>
        <taxon>Eukaryota</taxon>
        <taxon>Viridiplantae</taxon>
        <taxon>Streptophyta</taxon>
        <taxon>Embryophyta</taxon>
        <taxon>Tracheophyta</taxon>
        <taxon>Spermatophyta</taxon>
        <taxon>Magnoliopsida</taxon>
        <taxon>eudicotyledons</taxon>
        <taxon>Gunneridae</taxon>
        <taxon>Pentapetalae</taxon>
        <taxon>rosids</taxon>
        <taxon>malvids</taxon>
        <taxon>Myrtales</taxon>
        <taxon>Melastomataceae</taxon>
        <taxon>Melastomatoideae</taxon>
        <taxon>Melastomateae</taxon>
        <taxon>Melastoma</taxon>
    </lineage>
</organism>
<name>A0ACB9M6H2_9MYRT</name>
<sequence>MMKHYYRRKLPLSVGASLVLFSGVFSLLTYTERITPLSFGFRPILKLKLCTRKEDGITDVRRNDATGLNDPELDERLEFDSDECGVVDGKWVYDSNLEPLYTDTSCPYLDRQVSCIRNGRNDSDYLRWVWQPDDCLLPPFNAARALERLRGKRLMFVGDSLQREQWQSFVCMIQHMIPAHGKSMKRSQSHSIFRVNEYNCSIEFYWAPFLVESNTDGDIIADPKKRMLRVDSVSKHAKHWTGVDVLVFNTYVWWMSVSRVKSLWGSFSNAEDAYEELEVPVAYRIGLKTWANWVDSNINPNTTKVFFTTMSPTHLRAKDWNREGGIKCFDETMPVRNKKNHWGSGSNKRVMSVVSGVLGRMKVPVTILNITQLSEYRIDGHTSIYTEADGHLLTDEQKADPLHYADCIHWCLPGIPDTWNRIFYAQLLSQRF</sequence>
<keyword evidence="2" id="KW-1185">Reference proteome</keyword>
<reference evidence="2" key="1">
    <citation type="journal article" date="2023" name="Front. Plant Sci.">
        <title>Chromosomal-level genome assembly of Melastoma candidum provides insights into trichome evolution.</title>
        <authorList>
            <person name="Zhong Y."/>
            <person name="Wu W."/>
            <person name="Sun C."/>
            <person name="Zou P."/>
            <person name="Liu Y."/>
            <person name="Dai S."/>
            <person name="Zhou R."/>
        </authorList>
    </citation>
    <scope>NUCLEOTIDE SEQUENCE [LARGE SCALE GENOMIC DNA]</scope>
</reference>
<gene>
    <name evidence="1" type="ORF">MLD38_032645</name>
</gene>
<evidence type="ECO:0000313" key="1">
    <source>
        <dbReference type="EMBL" id="KAI4318994.1"/>
    </source>
</evidence>
<comment type="caution">
    <text evidence="1">The sequence shown here is derived from an EMBL/GenBank/DDBJ whole genome shotgun (WGS) entry which is preliminary data.</text>
</comment>
<proteinExistence type="predicted"/>